<dbReference type="PRINTS" id="PR00038">
    <property type="entry name" value="HTHLUXR"/>
</dbReference>
<gene>
    <name evidence="8" type="ORF">GCM10023090_10430</name>
</gene>
<dbReference type="SMART" id="SM00421">
    <property type="entry name" value="HTH_LUXR"/>
    <property type="match status" value="1"/>
</dbReference>
<dbReference type="CDD" id="cd06170">
    <property type="entry name" value="LuxR_C_like"/>
    <property type="match status" value="1"/>
</dbReference>
<evidence type="ECO:0000256" key="4">
    <source>
        <dbReference type="PROSITE-ProRule" id="PRU00169"/>
    </source>
</evidence>
<dbReference type="PANTHER" id="PTHR44688:SF16">
    <property type="entry name" value="DNA-BINDING TRANSCRIPTIONAL ACTIVATOR DEVR_DOSR"/>
    <property type="match status" value="1"/>
</dbReference>
<evidence type="ECO:0000256" key="5">
    <source>
        <dbReference type="SAM" id="MobiDB-lite"/>
    </source>
</evidence>
<evidence type="ECO:0000313" key="8">
    <source>
        <dbReference type="EMBL" id="GAA4421410.1"/>
    </source>
</evidence>
<evidence type="ECO:0000259" key="7">
    <source>
        <dbReference type="PROSITE" id="PS50110"/>
    </source>
</evidence>
<dbReference type="PROSITE" id="PS50110">
    <property type="entry name" value="RESPONSE_REGULATORY"/>
    <property type="match status" value="1"/>
</dbReference>
<feature type="modified residue" description="4-aspartylphosphate" evidence="4">
    <location>
        <position position="63"/>
    </location>
</feature>
<feature type="compositionally biased region" description="Low complexity" evidence="5">
    <location>
        <begin position="213"/>
        <end position="228"/>
    </location>
</feature>
<keyword evidence="3" id="KW-0804">Transcription</keyword>
<evidence type="ECO:0000256" key="1">
    <source>
        <dbReference type="ARBA" id="ARBA00023015"/>
    </source>
</evidence>
<dbReference type="RefSeq" id="WP_425549542.1">
    <property type="nucleotide sequence ID" value="NZ_BAABEX010000007.1"/>
</dbReference>
<feature type="domain" description="Response regulatory" evidence="7">
    <location>
        <begin position="10"/>
        <end position="128"/>
    </location>
</feature>
<dbReference type="EMBL" id="BAABEX010000007">
    <property type="protein sequence ID" value="GAA4421410.1"/>
    <property type="molecule type" value="Genomic_DNA"/>
</dbReference>
<dbReference type="SUPFAM" id="SSF46894">
    <property type="entry name" value="C-terminal effector domain of the bipartite response regulators"/>
    <property type="match status" value="1"/>
</dbReference>
<dbReference type="Gene3D" id="1.10.10.10">
    <property type="entry name" value="Winged helix-like DNA-binding domain superfamily/Winged helix DNA-binding domain"/>
    <property type="match status" value="1"/>
</dbReference>
<dbReference type="InterPro" id="IPR011006">
    <property type="entry name" value="CheY-like_superfamily"/>
</dbReference>
<dbReference type="PROSITE" id="PS50043">
    <property type="entry name" value="HTH_LUXR_2"/>
    <property type="match status" value="1"/>
</dbReference>
<name>A0ABP8L2A0_9BURK</name>
<feature type="region of interest" description="Disordered" evidence="5">
    <location>
        <begin position="213"/>
        <end position="237"/>
    </location>
</feature>
<protein>
    <submittedName>
        <fullName evidence="8">Response regulator</fullName>
    </submittedName>
</protein>
<keyword evidence="2" id="KW-0238">DNA-binding</keyword>
<dbReference type="Gene3D" id="3.40.50.2300">
    <property type="match status" value="1"/>
</dbReference>
<evidence type="ECO:0000256" key="2">
    <source>
        <dbReference type="ARBA" id="ARBA00023125"/>
    </source>
</evidence>
<accession>A0ABP8L2A0</accession>
<reference evidence="9" key="1">
    <citation type="journal article" date="2019" name="Int. J. Syst. Evol. Microbiol.">
        <title>The Global Catalogue of Microorganisms (GCM) 10K type strain sequencing project: providing services to taxonomists for standard genome sequencing and annotation.</title>
        <authorList>
            <consortium name="The Broad Institute Genomics Platform"/>
            <consortium name="The Broad Institute Genome Sequencing Center for Infectious Disease"/>
            <person name="Wu L."/>
            <person name="Ma J."/>
        </authorList>
    </citation>
    <scope>NUCLEOTIDE SEQUENCE [LARGE SCALE GENOMIC DNA]</scope>
    <source>
        <strain evidence="9">JCM 31890</strain>
    </source>
</reference>
<dbReference type="Pfam" id="PF00196">
    <property type="entry name" value="GerE"/>
    <property type="match status" value="1"/>
</dbReference>
<dbReference type="Pfam" id="PF00072">
    <property type="entry name" value="Response_reg"/>
    <property type="match status" value="1"/>
</dbReference>
<feature type="domain" description="HTH luxR-type" evidence="6">
    <location>
        <begin position="144"/>
        <end position="209"/>
    </location>
</feature>
<dbReference type="SUPFAM" id="SSF52172">
    <property type="entry name" value="CheY-like"/>
    <property type="match status" value="1"/>
</dbReference>
<sequence length="237" mass="26027">MVAQHALNPLVHVVDDDADFRDGLAWLLDSRGLPVRTWADGASFWQHVGNTPGPWEPCVVLLDIRMEPLSGLAVFERLRERGWPWPVLFLTGHGDVGMAVAAVKNGAWDFLEKPFQDNQLVDRVDAARAEALARHAAEGERLAFQRALAQLSAREREVLDELLQGHYNKNIADHLGITQRTVEFHRANIFDKLGVQSAVELAHRMGRYAAPAPTATAPAMPTPASAAPGTMLPPDQA</sequence>
<keyword evidence="4" id="KW-0597">Phosphoprotein</keyword>
<comment type="caution">
    <text evidence="8">The sequence shown here is derived from an EMBL/GenBank/DDBJ whole genome shotgun (WGS) entry which is preliminary data.</text>
</comment>
<proteinExistence type="predicted"/>
<evidence type="ECO:0000313" key="9">
    <source>
        <dbReference type="Proteomes" id="UP001501788"/>
    </source>
</evidence>
<dbReference type="InterPro" id="IPR036388">
    <property type="entry name" value="WH-like_DNA-bd_sf"/>
</dbReference>
<dbReference type="InterPro" id="IPR000792">
    <property type="entry name" value="Tscrpt_reg_LuxR_C"/>
</dbReference>
<dbReference type="InterPro" id="IPR001789">
    <property type="entry name" value="Sig_transdc_resp-reg_receiver"/>
</dbReference>
<dbReference type="Proteomes" id="UP001501788">
    <property type="component" value="Unassembled WGS sequence"/>
</dbReference>
<keyword evidence="1" id="KW-0805">Transcription regulation</keyword>
<dbReference type="SMART" id="SM00448">
    <property type="entry name" value="REC"/>
    <property type="match status" value="1"/>
</dbReference>
<organism evidence="8 9">
    <name type="scientific">Acidovorax lacteus</name>
    <dbReference type="NCBI Taxonomy" id="1924988"/>
    <lineage>
        <taxon>Bacteria</taxon>
        <taxon>Pseudomonadati</taxon>
        <taxon>Pseudomonadota</taxon>
        <taxon>Betaproteobacteria</taxon>
        <taxon>Burkholderiales</taxon>
        <taxon>Comamonadaceae</taxon>
        <taxon>Acidovorax</taxon>
    </lineage>
</organism>
<keyword evidence="9" id="KW-1185">Reference proteome</keyword>
<dbReference type="PROSITE" id="PS00622">
    <property type="entry name" value="HTH_LUXR_1"/>
    <property type="match status" value="1"/>
</dbReference>
<dbReference type="PANTHER" id="PTHR44688">
    <property type="entry name" value="DNA-BINDING TRANSCRIPTIONAL ACTIVATOR DEVR_DOSR"/>
    <property type="match status" value="1"/>
</dbReference>
<evidence type="ECO:0000256" key="3">
    <source>
        <dbReference type="ARBA" id="ARBA00023163"/>
    </source>
</evidence>
<dbReference type="InterPro" id="IPR016032">
    <property type="entry name" value="Sig_transdc_resp-reg_C-effctor"/>
</dbReference>
<evidence type="ECO:0000259" key="6">
    <source>
        <dbReference type="PROSITE" id="PS50043"/>
    </source>
</evidence>